<keyword evidence="1" id="KW-0812">Transmembrane</keyword>
<dbReference type="EMBL" id="JAVDWO010000009">
    <property type="protein sequence ID" value="MDR7193618.1"/>
    <property type="molecule type" value="Genomic_DNA"/>
</dbReference>
<feature type="transmembrane region" description="Helical" evidence="1">
    <location>
        <begin position="94"/>
        <end position="116"/>
    </location>
</feature>
<feature type="transmembrane region" description="Helical" evidence="1">
    <location>
        <begin position="128"/>
        <end position="146"/>
    </location>
</feature>
<comment type="caution">
    <text evidence="3">The sequence shown here is derived from an EMBL/GenBank/DDBJ whole genome shotgun (WGS) entry which is preliminary data.</text>
</comment>
<keyword evidence="4" id="KW-1185">Reference proteome</keyword>
<evidence type="ECO:0000313" key="3">
    <source>
        <dbReference type="EMBL" id="MDR7193618.1"/>
    </source>
</evidence>
<name>A0ABU1XYD6_9GAMM</name>
<keyword evidence="1" id="KW-0472">Membrane</keyword>
<dbReference type="Pfam" id="PF09990">
    <property type="entry name" value="DUF2231"/>
    <property type="match status" value="1"/>
</dbReference>
<keyword evidence="1" id="KW-1133">Transmembrane helix</keyword>
<organism evidence="3 4">
    <name type="scientific">Luteimonas terrae</name>
    <dbReference type="NCBI Taxonomy" id="1530191"/>
    <lineage>
        <taxon>Bacteria</taxon>
        <taxon>Pseudomonadati</taxon>
        <taxon>Pseudomonadota</taxon>
        <taxon>Gammaproteobacteria</taxon>
        <taxon>Lysobacterales</taxon>
        <taxon>Lysobacteraceae</taxon>
        <taxon>Luteimonas</taxon>
    </lineage>
</organism>
<feature type="domain" description="DUF2231" evidence="2">
    <location>
        <begin position="25"/>
        <end position="158"/>
    </location>
</feature>
<reference evidence="3 4" key="1">
    <citation type="submission" date="2023-07" db="EMBL/GenBank/DDBJ databases">
        <title>Sorghum-associated microbial communities from plants grown in Nebraska, USA.</title>
        <authorList>
            <person name="Schachtman D."/>
        </authorList>
    </citation>
    <scope>NUCLEOTIDE SEQUENCE [LARGE SCALE GENOMIC DNA]</scope>
    <source>
        <strain evidence="3 4">4099</strain>
    </source>
</reference>
<feature type="transmembrane region" description="Helical" evidence="1">
    <location>
        <begin position="32"/>
        <end position="55"/>
    </location>
</feature>
<gene>
    <name evidence="3" type="ORF">J2W68_002355</name>
</gene>
<accession>A0ABU1XYD6</accession>
<evidence type="ECO:0000259" key="2">
    <source>
        <dbReference type="Pfam" id="PF09990"/>
    </source>
</evidence>
<feature type="transmembrane region" description="Helical" evidence="1">
    <location>
        <begin position="61"/>
        <end position="82"/>
    </location>
</feature>
<evidence type="ECO:0000313" key="4">
    <source>
        <dbReference type="Proteomes" id="UP001256588"/>
    </source>
</evidence>
<sequence length="179" mass="19304">MRDDLKQPVPDTQSHTVESVLAIAKHPIHPMLVTFPIAFLSMVVITDVLFLWLGAPFWAELSFWLNVGGLGFGVLAGIVGTIDMMSIRVVRRHVSAWNHFIVAVMVLAMAALGVWLRLPGHAEAVWPWGLLSSATMAVLVGVAGWLGGTLSFRHGVGVYGDGETDAQNGRDAVEKPPAE</sequence>
<dbReference type="InterPro" id="IPR019251">
    <property type="entry name" value="DUF2231_TM"/>
</dbReference>
<dbReference type="Proteomes" id="UP001256588">
    <property type="component" value="Unassembled WGS sequence"/>
</dbReference>
<proteinExistence type="predicted"/>
<protein>
    <submittedName>
        <fullName evidence="3">Membrane protein</fullName>
    </submittedName>
</protein>
<evidence type="ECO:0000256" key="1">
    <source>
        <dbReference type="SAM" id="Phobius"/>
    </source>
</evidence>
<dbReference type="RefSeq" id="WP_310236072.1">
    <property type="nucleotide sequence ID" value="NZ_JAVDWO010000009.1"/>
</dbReference>